<dbReference type="InterPro" id="IPR003812">
    <property type="entry name" value="Fido"/>
</dbReference>
<organism evidence="2 3">
    <name type="scientific">Paenibacillus tundrae</name>
    <dbReference type="NCBI Taxonomy" id="528187"/>
    <lineage>
        <taxon>Bacteria</taxon>
        <taxon>Bacillati</taxon>
        <taxon>Bacillota</taxon>
        <taxon>Bacilli</taxon>
        <taxon>Bacillales</taxon>
        <taxon>Paenibacillaceae</taxon>
        <taxon>Paenibacillus</taxon>
    </lineage>
</organism>
<dbReference type="Pfam" id="PF02661">
    <property type="entry name" value="Fic"/>
    <property type="match status" value="1"/>
</dbReference>
<sequence>MKCLSLEQILLLHTKIIKSTGGSDGVRDLGLIESALKKAEATFDGQELYEGNIKKISVTTFALIKNDGFIDGNKRIGVAIMLLLLRLNEISVKYEQAELVELGLKTAAGEFTEENIQQWIEEHQV</sequence>
<dbReference type="InterPro" id="IPR053737">
    <property type="entry name" value="Type_II_TA_Toxin"/>
</dbReference>
<dbReference type="InterPro" id="IPR006440">
    <property type="entry name" value="Doc"/>
</dbReference>
<proteinExistence type="predicted"/>
<dbReference type="PANTHER" id="PTHR39426">
    <property type="entry name" value="HOMOLOGY TO DEATH-ON-CURING PROTEIN OF PHAGE P1"/>
    <property type="match status" value="1"/>
</dbReference>
<feature type="domain" description="Fido" evidence="1">
    <location>
        <begin position="4"/>
        <end position="122"/>
    </location>
</feature>
<evidence type="ECO:0000313" key="2">
    <source>
        <dbReference type="EMBL" id="MDQ0170527.1"/>
    </source>
</evidence>
<dbReference type="Proteomes" id="UP001233836">
    <property type="component" value="Unassembled WGS sequence"/>
</dbReference>
<gene>
    <name evidence="2" type="ORF">J2T19_001969</name>
</gene>
<dbReference type="PIRSF" id="PIRSF018297">
    <property type="entry name" value="Doc"/>
    <property type="match status" value="1"/>
</dbReference>
<dbReference type="EMBL" id="JAUSTI010000004">
    <property type="protein sequence ID" value="MDQ0170527.1"/>
    <property type="molecule type" value="Genomic_DNA"/>
</dbReference>
<keyword evidence="3" id="KW-1185">Reference proteome</keyword>
<name>A0ABT9WB92_9BACL</name>
<dbReference type="PROSITE" id="PS51459">
    <property type="entry name" value="FIDO"/>
    <property type="match status" value="1"/>
</dbReference>
<dbReference type="NCBIfam" id="TIGR01550">
    <property type="entry name" value="DOC_P1"/>
    <property type="match status" value="1"/>
</dbReference>
<dbReference type="PANTHER" id="PTHR39426:SF1">
    <property type="entry name" value="HOMOLOGY TO DEATH-ON-CURING PROTEIN OF PHAGE P1"/>
    <property type="match status" value="1"/>
</dbReference>
<evidence type="ECO:0000259" key="1">
    <source>
        <dbReference type="PROSITE" id="PS51459"/>
    </source>
</evidence>
<comment type="caution">
    <text evidence="2">The sequence shown here is derived from an EMBL/GenBank/DDBJ whole genome shotgun (WGS) entry which is preliminary data.</text>
</comment>
<reference evidence="2 3" key="1">
    <citation type="submission" date="2023-07" db="EMBL/GenBank/DDBJ databases">
        <title>Sorghum-associated microbial communities from plants grown in Nebraska, USA.</title>
        <authorList>
            <person name="Schachtman D."/>
        </authorList>
    </citation>
    <scope>NUCLEOTIDE SEQUENCE [LARGE SCALE GENOMIC DNA]</scope>
    <source>
        <strain evidence="2 3">DS1314</strain>
    </source>
</reference>
<accession>A0ABT9WB92</accession>
<dbReference type="Gene3D" id="1.20.120.1870">
    <property type="entry name" value="Fic/DOC protein, Fido domain"/>
    <property type="match status" value="1"/>
</dbReference>
<protein>
    <submittedName>
        <fullName evidence="2">Death-on-curing protein</fullName>
    </submittedName>
</protein>
<dbReference type="RefSeq" id="WP_307215130.1">
    <property type="nucleotide sequence ID" value="NZ_JAUSTI010000004.1"/>
</dbReference>
<evidence type="ECO:0000313" key="3">
    <source>
        <dbReference type="Proteomes" id="UP001233836"/>
    </source>
</evidence>